<dbReference type="EMBL" id="JBHSBN010000003">
    <property type="protein sequence ID" value="MFC4105569.1"/>
    <property type="molecule type" value="Genomic_DNA"/>
</dbReference>
<protein>
    <recommendedName>
        <fullName evidence="3">DUF4365 domain-containing protein</fullName>
    </recommendedName>
</protein>
<name>A0ABV8KHV5_9ACTN</name>
<dbReference type="PANTHER" id="PTHR34613">
    <property type="entry name" value="SLL0800 PROTEIN"/>
    <property type="match status" value="1"/>
</dbReference>
<dbReference type="PANTHER" id="PTHR34613:SF1">
    <property type="entry name" value="SLL6017 PROTEIN"/>
    <property type="match status" value="1"/>
</dbReference>
<sequence length="285" mass="31257">MPSQQHEALIELFRHRPALAAELLAGPLGITVPAYQNVRLDSGDLPDLIPTEYRADSVITLTRGDTSVLSVVIEIQLRPDQRKRRSWPVYLSTLHARSHCPAMLLVVCPDERTAGWCATPIDVGHPGWTLVPLVIGPQRIPTVTDPAEAADSPELAVLSALAHGTHPDRDKIFQALLNGLGTMDQHQANLYTDAVLAALPQAARHHLEALMTSATYEYQSDFARRYFYEGKAEGEARALLTVLAARGITVSDADRQRITECTDADQLETWVRRAVTAGSVDDIFA</sequence>
<evidence type="ECO:0000313" key="1">
    <source>
        <dbReference type="EMBL" id="MFC4105569.1"/>
    </source>
</evidence>
<dbReference type="Proteomes" id="UP001595868">
    <property type="component" value="Unassembled WGS sequence"/>
</dbReference>
<organism evidence="1 2">
    <name type="scientific">Micromonospora zhanjiangensis</name>
    <dbReference type="NCBI Taxonomy" id="1522057"/>
    <lineage>
        <taxon>Bacteria</taxon>
        <taxon>Bacillati</taxon>
        <taxon>Actinomycetota</taxon>
        <taxon>Actinomycetes</taxon>
        <taxon>Micromonosporales</taxon>
        <taxon>Micromonosporaceae</taxon>
        <taxon>Micromonospora</taxon>
    </lineage>
</organism>
<gene>
    <name evidence="1" type="ORF">ACFOX0_06410</name>
</gene>
<proteinExistence type="predicted"/>
<accession>A0ABV8KHV5</accession>
<dbReference type="RefSeq" id="WP_377542701.1">
    <property type="nucleotide sequence ID" value="NZ_JBHSBN010000003.1"/>
</dbReference>
<keyword evidence="2" id="KW-1185">Reference proteome</keyword>
<comment type="caution">
    <text evidence="1">The sequence shown here is derived from an EMBL/GenBank/DDBJ whole genome shotgun (WGS) entry which is preliminary data.</text>
</comment>
<evidence type="ECO:0008006" key="3">
    <source>
        <dbReference type="Google" id="ProtNLM"/>
    </source>
</evidence>
<reference evidence="2" key="1">
    <citation type="journal article" date="2019" name="Int. J. Syst. Evol. Microbiol.">
        <title>The Global Catalogue of Microorganisms (GCM) 10K type strain sequencing project: providing services to taxonomists for standard genome sequencing and annotation.</title>
        <authorList>
            <consortium name="The Broad Institute Genomics Platform"/>
            <consortium name="The Broad Institute Genome Sequencing Center for Infectious Disease"/>
            <person name="Wu L."/>
            <person name="Ma J."/>
        </authorList>
    </citation>
    <scope>NUCLEOTIDE SEQUENCE [LARGE SCALE GENOMIC DNA]</scope>
    <source>
        <strain evidence="2">2902at01</strain>
    </source>
</reference>
<evidence type="ECO:0000313" key="2">
    <source>
        <dbReference type="Proteomes" id="UP001595868"/>
    </source>
</evidence>